<comment type="caution">
    <text evidence="1">The sequence shown here is derived from an EMBL/GenBank/DDBJ whole genome shotgun (WGS) entry which is preliminary data.</text>
</comment>
<organism evidence="1 2">
    <name type="scientific">Legionella tucsonensis</name>
    <dbReference type="NCBI Taxonomy" id="40335"/>
    <lineage>
        <taxon>Bacteria</taxon>
        <taxon>Pseudomonadati</taxon>
        <taxon>Pseudomonadota</taxon>
        <taxon>Gammaproteobacteria</taxon>
        <taxon>Legionellales</taxon>
        <taxon>Legionellaceae</taxon>
        <taxon>Legionella</taxon>
    </lineage>
</organism>
<evidence type="ECO:0000313" key="2">
    <source>
        <dbReference type="Proteomes" id="UP000054693"/>
    </source>
</evidence>
<dbReference type="AlphaFoldDB" id="A0A0W0ZVY9"/>
<proteinExistence type="predicted"/>
<gene>
    <name evidence="1" type="primary">merA1_1</name>
    <name evidence="1" type="ORF">Ltuc_1134</name>
</gene>
<name>A0A0W0ZVY9_9GAMM</name>
<dbReference type="PATRIC" id="fig|40335.7.peg.1195"/>
<dbReference type="STRING" id="40335.Ltuc_1134"/>
<evidence type="ECO:0000313" key="1">
    <source>
        <dbReference type="EMBL" id="KTD73287.1"/>
    </source>
</evidence>
<accession>A0A0W0ZVY9</accession>
<dbReference type="InterPro" id="IPR036188">
    <property type="entry name" value="FAD/NAD-bd_sf"/>
</dbReference>
<protein>
    <submittedName>
        <fullName evidence="1">Mercuric reductase</fullName>
    </submittedName>
</protein>
<dbReference type="RefSeq" id="WP_058520338.1">
    <property type="nucleotide sequence ID" value="NZ_CAAAIP010000001.1"/>
</dbReference>
<dbReference type="Proteomes" id="UP000054693">
    <property type="component" value="Unassembled WGS sequence"/>
</dbReference>
<dbReference type="Gene3D" id="3.50.50.60">
    <property type="entry name" value="FAD/NAD(P)-binding domain"/>
    <property type="match status" value="2"/>
</dbReference>
<sequence>MIIIKNFIDCIFYPSKKHIEITGSHLLIATCRQANVDNLDLDKAGIKYTSKGIELNKHLQTSNKKFMLLVM</sequence>
<dbReference type="EMBL" id="LNZA01000001">
    <property type="protein sequence ID" value="KTD73287.1"/>
    <property type="molecule type" value="Genomic_DNA"/>
</dbReference>
<keyword evidence="2" id="KW-1185">Reference proteome</keyword>
<reference evidence="1 2" key="1">
    <citation type="submission" date="2015-11" db="EMBL/GenBank/DDBJ databases">
        <title>Genomic analysis of 38 Legionella species identifies large and diverse effector repertoires.</title>
        <authorList>
            <person name="Burstein D."/>
            <person name="Amaro F."/>
            <person name="Zusman T."/>
            <person name="Lifshitz Z."/>
            <person name="Cohen O."/>
            <person name="Gilbert J.A."/>
            <person name="Pupko T."/>
            <person name="Shuman H.A."/>
            <person name="Segal G."/>
        </authorList>
    </citation>
    <scope>NUCLEOTIDE SEQUENCE [LARGE SCALE GENOMIC DNA]</scope>
    <source>
        <strain evidence="1 2">ATCC 49180</strain>
    </source>
</reference>